<dbReference type="InterPro" id="IPR027370">
    <property type="entry name" value="Znf-RING_euk"/>
</dbReference>
<dbReference type="InterPro" id="IPR044066">
    <property type="entry name" value="TRIAD_supradom"/>
</dbReference>
<evidence type="ECO:0000256" key="3">
    <source>
        <dbReference type="ARBA" id="ARBA00003976"/>
    </source>
</evidence>
<comment type="function">
    <text evidence="3">Might act as an E3 ubiquitin-protein ligase, or as part of E3 complex, which accepts ubiquitin from specific E2 ubiquitin-conjugating enzymes and then transfers it to substrates.</text>
</comment>
<dbReference type="Proteomes" id="UP000694864">
    <property type="component" value="Chromosome 9"/>
</dbReference>
<dbReference type="InterPro" id="IPR001841">
    <property type="entry name" value="Znf_RING"/>
</dbReference>
<proteinExistence type="inferred from homology"/>
<keyword evidence="11" id="KW-0833">Ubl conjugation pathway</keyword>
<dbReference type="PROSITE" id="PS51873">
    <property type="entry name" value="TRIAD"/>
    <property type="match status" value="1"/>
</dbReference>
<name>A0ABM1QEF4_CAMSA</name>
<dbReference type="SMART" id="SM00647">
    <property type="entry name" value="IBR"/>
    <property type="match status" value="1"/>
</dbReference>
<comment type="pathway">
    <text evidence="4">Protein modification; protein ubiquitination.</text>
</comment>
<comment type="similarity">
    <text evidence="5">Belongs to the RBR family. Ariadne subfamily.</text>
</comment>
<accession>A0ABM1QEF4</accession>
<evidence type="ECO:0000256" key="10">
    <source>
        <dbReference type="ARBA" id="ARBA00022771"/>
    </source>
</evidence>
<dbReference type="PROSITE" id="PS50089">
    <property type="entry name" value="ZF_RING_2"/>
    <property type="match status" value="1"/>
</dbReference>
<evidence type="ECO:0000313" key="17">
    <source>
        <dbReference type="Proteomes" id="UP000694864"/>
    </source>
</evidence>
<feature type="transmembrane region" description="Helical" evidence="14">
    <location>
        <begin position="196"/>
        <end position="220"/>
    </location>
</feature>
<dbReference type="PROSITE" id="PS00518">
    <property type="entry name" value="ZF_RING_1"/>
    <property type="match status" value="1"/>
</dbReference>
<reference evidence="18" key="2">
    <citation type="submission" date="2025-08" db="UniProtKB">
        <authorList>
            <consortium name="RefSeq"/>
        </authorList>
    </citation>
    <scope>IDENTIFICATION</scope>
    <source>
        <tissue evidence="18">Leaf</tissue>
    </source>
</reference>
<evidence type="ECO:0000256" key="9">
    <source>
        <dbReference type="ARBA" id="ARBA00022737"/>
    </source>
</evidence>
<dbReference type="Pfam" id="PF13445">
    <property type="entry name" value="zf-RING_UBOX"/>
    <property type="match status" value="1"/>
</dbReference>
<keyword evidence="14" id="KW-1133">Transmembrane helix</keyword>
<evidence type="ECO:0000256" key="1">
    <source>
        <dbReference type="ARBA" id="ARBA00001798"/>
    </source>
</evidence>
<evidence type="ECO:0000256" key="14">
    <source>
        <dbReference type="SAM" id="Phobius"/>
    </source>
</evidence>
<dbReference type="CDD" id="cd22582">
    <property type="entry name" value="BRcat_RBR_unk"/>
    <property type="match status" value="1"/>
</dbReference>
<keyword evidence="7" id="KW-0808">Transferase</keyword>
<comment type="catalytic activity">
    <reaction evidence="1">
        <text>[E2 ubiquitin-conjugating enzyme]-S-ubiquitinyl-L-cysteine + [acceptor protein]-L-lysine = [E2 ubiquitin-conjugating enzyme]-L-cysteine + [acceptor protein]-N(6)-ubiquitinyl-L-lysine.</text>
        <dbReference type="EC" id="2.3.2.31"/>
    </reaction>
</comment>
<dbReference type="RefSeq" id="XP_019085142.1">
    <property type="nucleotide sequence ID" value="XM_019229597.1"/>
</dbReference>
<feature type="domain" description="RING-type" evidence="15">
    <location>
        <begin position="22"/>
        <end position="66"/>
    </location>
</feature>
<dbReference type="Pfam" id="PF01485">
    <property type="entry name" value="IBR"/>
    <property type="match status" value="1"/>
</dbReference>
<keyword evidence="14" id="KW-0472">Membrane</keyword>
<dbReference type="Gene3D" id="3.30.40.10">
    <property type="entry name" value="Zinc/RING finger domain, C3HC4 (zinc finger)"/>
    <property type="match status" value="1"/>
</dbReference>
<dbReference type="InterPro" id="IPR031127">
    <property type="entry name" value="E3_UB_ligase_RBR"/>
</dbReference>
<feature type="domain" description="RING-type" evidence="16">
    <location>
        <begin position="18"/>
        <end position="221"/>
    </location>
</feature>
<gene>
    <name evidence="18" type="primary">LOC104715963</name>
</gene>
<evidence type="ECO:0000313" key="18">
    <source>
        <dbReference type="RefSeq" id="XP_019085142.1"/>
    </source>
</evidence>
<evidence type="ECO:0000256" key="11">
    <source>
        <dbReference type="ARBA" id="ARBA00022786"/>
    </source>
</evidence>
<sequence>MEAISSKNKIDMPTRIHSKTTCRICFDDINVDEMFYVHPCRHIFCSECVEGHIEVRLSEGYRMTCPRYLCRSELILGNCVNILTPKLKEMWQQRVIDESIPVTDRVYCPIPTCSALMSVSEFDQRTGVRSCCVKCGEHFCIKCKVPWHNNLSCCEYKRSHPNPTENDKKLETLANKKLWRQCSKCQQMIELASGCFFLICRLILSLLHISFNISLILIICI</sequence>
<evidence type="ECO:0000256" key="6">
    <source>
        <dbReference type="ARBA" id="ARBA00012251"/>
    </source>
</evidence>
<keyword evidence="12" id="KW-0862">Zinc</keyword>
<evidence type="ECO:0000256" key="2">
    <source>
        <dbReference type="ARBA" id="ARBA00001947"/>
    </source>
</evidence>
<evidence type="ECO:0000259" key="15">
    <source>
        <dbReference type="PROSITE" id="PS50089"/>
    </source>
</evidence>
<evidence type="ECO:0000256" key="13">
    <source>
        <dbReference type="PROSITE-ProRule" id="PRU00175"/>
    </source>
</evidence>
<keyword evidence="10 13" id="KW-0863">Zinc-finger</keyword>
<dbReference type="GeneID" id="104715963"/>
<evidence type="ECO:0000256" key="7">
    <source>
        <dbReference type="ARBA" id="ARBA00022679"/>
    </source>
</evidence>
<evidence type="ECO:0000256" key="12">
    <source>
        <dbReference type="ARBA" id="ARBA00022833"/>
    </source>
</evidence>
<keyword evidence="17" id="KW-1185">Reference proteome</keyword>
<dbReference type="InterPro" id="IPR017907">
    <property type="entry name" value="Znf_RING_CS"/>
</dbReference>
<protein>
    <recommendedName>
        <fullName evidence="6">RBR-type E3 ubiquitin transferase</fullName>
        <ecNumber evidence="6">2.3.2.31</ecNumber>
    </recommendedName>
</protein>
<organism evidence="17 18">
    <name type="scientific">Camelina sativa</name>
    <name type="common">False flax</name>
    <name type="synonym">Myagrum sativum</name>
    <dbReference type="NCBI Taxonomy" id="90675"/>
    <lineage>
        <taxon>Eukaryota</taxon>
        <taxon>Viridiplantae</taxon>
        <taxon>Streptophyta</taxon>
        <taxon>Embryophyta</taxon>
        <taxon>Tracheophyta</taxon>
        <taxon>Spermatophyta</taxon>
        <taxon>Magnoliopsida</taxon>
        <taxon>eudicotyledons</taxon>
        <taxon>Gunneridae</taxon>
        <taxon>Pentapetalae</taxon>
        <taxon>rosids</taxon>
        <taxon>malvids</taxon>
        <taxon>Brassicales</taxon>
        <taxon>Brassicaceae</taxon>
        <taxon>Camelineae</taxon>
        <taxon>Camelina</taxon>
    </lineage>
</organism>
<dbReference type="EC" id="2.3.2.31" evidence="6"/>
<evidence type="ECO:0000256" key="8">
    <source>
        <dbReference type="ARBA" id="ARBA00022723"/>
    </source>
</evidence>
<evidence type="ECO:0000256" key="4">
    <source>
        <dbReference type="ARBA" id="ARBA00004906"/>
    </source>
</evidence>
<comment type="cofactor">
    <cofactor evidence="2">
        <name>Zn(2+)</name>
        <dbReference type="ChEBI" id="CHEBI:29105"/>
    </cofactor>
</comment>
<keyword evidence="8" id="KW-0479">Metal-binding</keyword>
<keyword evidence="9" id="KW-0677">Repeat</keyword>
<reference evidence="17" key="1">
    <citation type="journal article" date="2014" name="Nat. Commun.">
        <title>The emerging biofuel crop Camelina sativa retains a highly undifferentiated hexaploid genome structure.</title>
        <authorList>
            <person name="Kagale S."/>
            <person name="Koh C."/>
            <person name="Nixon J."/>
            <person name="Bollina V."/>
            <person name="Clarke W.E."/>
            <person name="Tuteja R."/>
            <person name="Spillane C."/>
            <person name="Robinson S.J."/>
            <person name="Links M.G."/>
            <person name="Clarke C."/>
            <person name="Higgins E.E."/>
            <person name="Huebert T."/>
            <person name="Sharpe A.G."/>
            <person name="Parkin I.A."/>
        </authorList>
    </citation>
    <scope>NUCLEOTIDE SEQUENCE [LARGE SCALE GENOMIC DNA]</scope>
    <source>
        <strain evidence="17">cv. DH55</strain>
    </source>
</reference>
<dbReference type="InterPro" id="IPR013083">
    <property type="entry name" value="Znf_RING/FYVE/PHD"/>
</dbReference>
<dbReference type="SUPFAM" id="SSF57850">
    <property type="entry name" value="RING/U-box"/>
    <property type="match status" value="2"/>
</dbReference>
<dbReference type="PANTHER" id="PTHR11685">
    <property type="entry name" value="RBR FAMILY RING FINGER AND IBR DOMAIN-CONTAINING"/>
    <property type="match status" value="1"/>
</dbReference>
<keyword evidence="14" id="KW-0812">Transmembrane</keyword>
<evidence type="ECO:0000256" key="5">
    <source>
        <dbReference type="ARBA" id="ARBA00005884"/>
    </source>
</evidence>
<dbReference type="InterPro" id="IPR002867">
    <property type="entry name" value="IBR_dom"/>
</dbReference>
<evidence type="ECO:0000259" key="16">
    <source>
        <dbReference type="PROSITE" id="PS51873"/>
    </source>
</evidence>